<comment type="caution">
    <text evidence="5">The sequence shown here is derived from an EMBL/GenBank/DDBJ whole genome shotgun (WGS) entry which is preliminary data.</text>
</comment>
<evidence type="ECO:0000313" key="5">
    <source>
        <dbReference type="EMBL" id="PZO45032.1"/>
    </source>
</evidence>
<dbReference type="EMBL" id="QBML01000001">
    <property type="protein sequence ID" value="PZO45032.1"/>
    <property type="molecule type" value="Genomic_DNA"/>
</dbReference>
<reference evidence="5 6" key="1">
    <citation type="submission" date="2018-04" db="EMBL/GenBank/DDBJ databases">
        <authorList>
            <person name="Go L.Y."/>
            <person name="Mitchell J.A."/>
        </authorList>
    </citation>
    <scope>NUCLEOTIDE SEQUENCE [LARGE SCALE GENOMIC DNA]</scope>
    <source>
        <strain evidence="5">ULC066bin1</strain>
    </source>
</reference>
<dbReference type="GO" id="GO:0003677">
    <property type="term" value="F:DNA binding"/>
    <property type="evidence" value="ECO:0007669"/>
    <property type="project" value="UniProtKB-KW"/>
</dbReference>
<dbReference type="PANTHER" id="PTHR33204">
    <property type="entry name" value="TRANSCRIPTIONAL REGULATOR, MARR FAMILY"/>
    <property type="match status" value="1"/>
</dbReference>
<name>A0A2W4WKP6_9CYAN</name>
<proteinExistence type="predicted"/>
<sequence length="126" mass="14574">MENYSDTFTLNSLPEVDCIAAYQSDRPSCPVEATLDAIGGRWKVLILHELFNGTKRFGELHRSLHGITQKMLTQQLREMERDGLIHREVYMQVPPKVEYSLTTLGRTLQPVLDAMHLWGKKYLEQQ</sequence>
<evidence type="ECO:0000256" key="3">
    <source>
        <dbReference type="ARBA" id="ARBA00023163"/>
    </source>
</evidence>
<dbReference type="Gene3D" id="1.10.10.10">
    <property type="entry name" value="Winged helix-like DNA-binding domain superfamily/Winged helix DNA-binding domain"/>
    <property type="match status" value="1"/>
</dbReference>
<dbReference type="Proteomes" id="UP000249467">
    <property type="component" value="Unassembled WGS sequence"/>
</dbReference>
<dbReference type="Pfam" id="PF01638">
    <property type="entry name" value="HxlR"/>
    <property type="match status" value="1"/>
</dbReference>
<dbReference type="InterPro" id="IPR002577">
    <property type="entry name" value="HTH_HxlR"/>
</dbReference>
<keyword evidence="2" id="KW-0238">DNA-binding</keyword>
<keyword evidence="1" id="KW-0805">Transcription regulation</keyword>
<dbReference type="SUPFAM" id="SSF46785">
    <property type="entry name" value="Winged helix' DNA-binding domain"/>
    <property type="match status" value="1"/>
</dbReference>
<evidence type="ECO:0000259" key="4">
    <source>
        <dbReference type="PROSITE" id="PS51118"/>
    </source>
</evidence>
<feature type="domain" description="HTH hxlR-type" evidence="4">
    <location>
        <begin position="29"/>
        <end position="126"/>
    </location>
</feature>
<dbReference type="CDD" id="cd00090">
    <property type="entry name" value="HTH_ARSR"/>
    <property type="match status" value="1"/>
</dbReference>
<keyword evidence="3" id="KW-0804">Transcription</keyword>
<evidence type="ECO:0000256" key="2">
    <source>
        <dbReference type="ARBA" id="ARBA00023125"/>
    </source>
</evidence>
<evidence type="ECO:0000256" key="1">
    <source>
        <dbReference type="ARBA" id="ARBA00023015"/>
    </source>
</evidence>
<dbReference type="InterPro" id="IPR011991">
    <property type="entry name" value="ArsR-like_HTH"/>
</dbReference>
<accession>A0A2W4WKP6</accession>
<gene>
    <name evidence="5" type="ORF">DCF19_00620</name>
</gene>
<dbReference type="InterPro" id="IPR036388">
    <property type="entry name" value="WH-like_DNA-bd_sf"/>
</dbReference>
<reference evidence="5 6" key="2">
    <citation type="submission" date="2018-06" db="EMBL/GenBank/DDBJ databases">
        <title>Metagenomic assembly of (sub)arctic Cyanobacteria and their associated microbiome from non-axenic cultures.</title>
        <authorList>
            <person name="Baurain D."/>
        </authorList>
    </citation>
    <scope>NUCLEOTIDE SEQUENCE [LARGE SCALE GENOMIC DNA]</scope>
    <source>
        <strain evidence="5">ULC066bin1</strain>
    </source>
</reference>
<protein>
    <submittedName>
        <fullName evidence="5">MarR family transcriptional regulator</fullName>
    </submittedName>
</protein>
<dbReference type="PROSITE" id="PS51118">
    <property type="entry name" value="HTH_HXLR"/>
    <property type="match status" value="1"/>
</dbReference>
<dbReference type="InterPro" id="IPR036390">
    <property type="entry name" value="WH_DNA-bd_sf"/>
</dbReference>
<dbReference type="AlphaFoldDB" id="A0A2W4WKP6"/>
<evidence type="ECO:0000313" key="6">
    <source>
        <dbReference type="Proteomes" id="UP000249467"/>
    </source>
</evidence>
<organism evidence="5 6">
    <name type="scientific">Pseudanabaena frigida</name>
    <dbReference type="NCBI Taxonomy" id="945775"/>
    <lineage>
        <taxon>Bacteria</taxon>
        <taxon>Bacillati</taxon>
        <taxon>Cyanobacteriota</taxon>
        <taxon>Cyanophyceae</taxon>
        <taxon>Pseudanabaenales</taxon>
        <taxon>Pseudanabaenaceae</taxon>
        <taxon>Pseudanabaena</taxon>
    </lineage>
</organism>